<comment type="caution">
    <text evidence="1">The sequence shown here is derived from an EMBL/GenBank/DDBJ whole genome shotgun (WGS) entry which is preliminary data.</text>
</comment>
<accession>A0A8X6QGF7</accession>
<dbReference type="Proteomes" id="UP000887013">
    <property type="component" value="Unassembled WGS sequence"/>
</dbReference>
<sequence length="69" mass="7947">MNRIIQSESYEEEIVKAVMEGVLEEKREKMEERRQISEQGIRGKMVFRVDSVTSDGNNGVSGERTAREN</sequence>
<keyword evidence="2" id="KW-1185">Reference proteome</keyword>
<dbReference type="EMBL" id="BMAW01081333">
    <property type="protein sequence ID" value="GFU23980.1"/>
    <property type="molecule type" value="Genomic_DNA"/>
</dbReference>
<evidence type="ECO:0000313" key="2">
    <source>
        <dbReference type="Proteomes" id="UP000887013"/>
    </source>
</evidence>
<proteinExistence type="predicted"/>
<evidence type="ECO:0000313" key="1">
    <source>
        <dbReference type="EMBL" id="GFU23980.1"/>
    </source>
</evidence>
<organism evidence="1 2">
    <name type="scientific">Nephila pilipes</name>
    <name type="common">Giant wood spider</name>
    <name type="synonym">Nephila maculata</name>
    <dbReference type="NCBI Taxonomy" id="299642"/>
    <lineage>
        <taxon>Eukaryota</taxon>
        <taxon>Metazoa</taxon>
        <taxon>Ecdysozoa</taxon>
        <taxon>Arthropoda</taxon>
        <taxon>Chelicerata</taxon>
        <taxon>Arachnida</taxon>
        <taxon>Araneae</taxon>
        <taxon>Araneomorphae</taxon>
        <taxon>Entelegynae</taxon>
        <taxon>Araneoidea</taxon>
        <taxon>Nephilidae</taxon>
        <taxon>Nephila</taxon>
    </lineage>
</organism>
<name>A0A8X6QGF7_NEPPI</name>
<dbReference type="AlphaFoldDB" id="A0A8X6QGF7"/>
<protein>
    <submittedName>
        <fullName evidence="1">Uncharacterized protein</fullName>
    </submittedName>
</protein>
<gene>
    <name evidence="1" type="ORF">NPIL_256501</name>
</gene>
<reference evidence="1" key="1">
    <citation type="submission" date="2020-08" db="EMBL/GenBank/DDBJ databases">
        <title>Multicomponent nature underlies the extraordinary mechanical properties of spider dragline silk.</title>
        <authorList>
            <person name="Kono N."/>
            <person name="Nakamura H."/>
            <person name="Mori M."/>
            <person name="Yoshida Y."/>
            <person name="Ohtoshi R."/>
            <person name="Malay A.D."/>
            <person name="Moran D.A.P."/>
            <person name="Tomita M."/>
            <person name="Numata K."/>
            <person name="Arakawa K."/>
        </authorList>
    </citation>
    <scope>NUCLEOTIDE SEQUENCE</scope>
</reference>